<dbReference type="InterPro" id="IPR001584">
    <property type="entry name" value="Integrase_cat-core"/>
</dbReference>
<dbReference type="AlphaFoldDB" id="A0A6L2P705"/>
<feature type="compositionally biased region" description="Basic and acidic residues" evidence="1">
    <location>
        <begin position="579"/>
        <end position="589"/>
    </location>
</feature>
<protein>
    <submittedName>
        <fullName evidence="3">Retrovirus-related Pol polyprotein from transposon TNT 1-94</fullName>
    </submittedName>
</protein>
<dbReference type="PANTHER" id="PTHR42648:SF32">
    <property type="entry name" value="RIBONUCLEASE H-LIKE DOMAIN, GAG-PRE-INTEGRASE DOMAIN PROTEIN-RELATED"/>
    <property type="match status" value="1"/>
</dbReference>
<feature type="compositionally biased region" description="Polar residues" evidence="1">
    <location>
        <begin position="894"/>
        <end position="903"/>
    </location>
</feature>
<dbReference type="GO" id="GO:0003676">
    <property type="term" value="F:nucleic acid binding"/>
    <property type="evidence" value="ECO:0007669"/>
    <property type="project" value="InterPro"/>
</dbReference>
<proteinExistence type="predicted"/>
<dbReference type="SUPFAM" id="SSF53098">
    <property type="entry name" value="Ribonuclease H-like"/>
    <property type="match status" value="1"/>
</dbReference>
<dbReference type="PROSITE" id="PS50994">
    <property type="entry name" value="INTEGRASE"/>
    <property type="match status" value="1"/>
</dbReference>
<dbReference type="InterPro" id="IPR039537">
    <property type="entry name" value="Retrotran_Ty1/copia-like"/>
</dbReference>
<feature type="region of interest" description="Disordered" evidence="1">
    <location>
        <begin position="929"/>
        <end position="959"/>
    </location>
</feature>
<accession>A0A6L2P705</accession>
<dbReference type="Gene3D" id="3.30.420.10">
    <property type="entry name" value="Ribonuclease H-like superfamily/Ribonuclease H"/>
    <property type="match status" value="1"/>
</dbReference>
<dbReference type="InterPro" id="IPR012337">
    <property type="entry name" value="RNaseH-like_sf"/>
</dbReference>
<gene>
    <name evidence="3" type="ORF">Tci_064853</name>
</gene>
<feature type="region of interest" description="Disordered" evidence="1">
    <location>
        <begin position="579"/>
        <end position="607"/>
    </location>
</feature>
<dbReference type="GO" id="GO:0015074">
    <property type="term" value="P:DNA integration"/>
    <property type="evidence" value="ECO:0007669"/>
    <property type="project" value="InterPro"/>
</dbReference>
<dbReference type="Pfam" id="PF25597">
    <property type="entry name" value="SH3_retrovirus"/>
    <property type="match status" value="1"/>
</dbReference>
<organism evidence="3">
    <name type="scientific">Tanacetum cinerariifolium</name>
    <name type="common">Dalmatian daisy</name>
    <name type="synonym">Chrysanthemum cinerariifolium</name>
    <dbReference type="NCBI Taxonomy" id="118510"/>
    <lineage>
        <taxon>Eukaryota</taxon>
        <taxon>Viridiplantae</taxon>
        <taxon>Streptophyta</taxon>
        <taxon>Embryophyta</taxon>
        <taxon>Tracheophyta</taxon>
        <taxon>Spermatophyta</taxon>
        <taxon>Magnoliopsida</taxon>
        <taxon>eudicotyledons</taxon>
        <taxon>Gunneridae</taxon>
        <taxon>Pentapetalae</taxon>
        <taxon>asterids</taxon>
        <taxon>campanulids</taxon>
        <taxon>Asterales</taxon>
        <taxon>Asteraceae</taxon>
        <taxon>Asteroideae</taxon>
        <taxon>Anthemideae</taxon>
        <taxon>Anthemidinae</taxon>
        <taxon>Tanacetum</taxon>
    </lineage>
</organism>
<dbReference type="InterPro" id="IPR057670">
    <property type="entry name" value="SH3_retrovirus"/>
</dbReference>
<dbReference type="PANTHER" id="PTHR42648">
    <property type="entry name" value="TRANSPOSASE, PUTATIVE-RELATED"/>
    <property type="match status" value="1"/>
</dbReference>
<feature type="region of interest" description="Disordered" evidence="1">
    <location>
        <begin position="850"/>
        <end position="903"/>
    </location>
</feature>
<feature type="compositionally biased region" description="Polar residues" evidence="1">
    <location>
        <begin position="590"/>
        <end position="604"/>
    </location>
</feature>
<reference evidence="3" key="1">
    <citation type="journal article" date="2019" name="Sci. Rep.">
        <title>Draft genome of Tanacetum cinerariifolium, the natural source of mosquito coil.</title>
        <authorList>
            <person name="Yamashiro T."/>
            <person name="Shiraishi A."/>
            <person name="Satake H."/>
            <person name="Nakayama K."/>
        </authorList>
    </citation>
    <scope>NUCLEOTIDE SEQUENCE</scope>
</reference>
<dbReference type="EMBL" id="BKCJ010010730">
    <property type="protein sequence ID" value="GEU92875.1"/>
    <property type="molecule type" value="Genomic_DNA"/>
</dbReference>
<name>A0A6L2P705_TANCI</name>
<evidence type="ECO:0000259" key="2">
    <source>
        <dbReference type="PROSITE" id="PS50994"/>
    </source>
</evidence>
<comment type="caution">
    <text evidence="3">The sequence shown here is derived from an EMBL/GenBank/DDBJ whole genome shotgun (WGS) entry which is preliminary data.</text>
</comment>
<feature type="domain" description="Integrase catalytic" evidence="2">
    <location>
        <begin position="365"/>
        <end position="462"/>
    </location>
</feature>
<feature type="compositionally biased region" description="Polar residues" evidence="1">
    <location>
        <begin position="857"/>
        <end position="869"/>
    </location>
</feature>
<sequence>MDDEPMWAADHVVAPTPGSAITIPETTNEFSIKGNHLTLVKGNQFDGTGLGWGRVGKTMRSHGVRWRVARSVGRSGCRSTWNTMKHNIVVTSPNALELGYELISWNNLLSYVEYSLADYELTVGKSHARNGEWVDITIRKVNTLLSMDKDADWQNYLKYINTDLREDHKTSYQEMYIASLKISENYKAQPYQYASSSKQILKANAKPFLPCTHCGFNDHRPDDCRNYPKCEICGSYDHSTSRHNRVIHIKRGVLAESSQSNDPQLGNMTGVKSYLHKYVEKPSPKVVFDDNSSCITEGYGSINYGEHVKKGSTIELHSKLNKTSPSGCVCIFFIWTCLDPKKSQAPEMIMSFVMMVENQNDVKVKLIRTDNGTEFRNHELKSFCDEKGISQNFSSPYTPEQNGVAERKNRTLIEAARTMLNGSLMSKHFWTEVVKIACYTQNRSITIKRHDKTPYEIFRERIPDISYFHVFGLHVFIHKHKDHLGKFDGKSDDGYFLGYSSVLKAFRVYNTRRQQIDETYHVTFDESMGAIRFTNTSVDEIGIDDSSRYPLDEFLHEDDPSRQYQDIKDTLDLINTEETHEQNVQDDQRINQPTNVPSGNNTKASRPITDPLVPDVSQSHIPYQASISSHPAPQDRWSRDQHTKLVNIIEPKKVSEALKHPGWIDAMSKKYEHGTTTKNKTRLVAQGHSQDDEGILIYQEQYTRNLLKKYKIFDSSLVKTPMVPPNNLGLNLAGKSVNETSYTRMIRSLMYLTATRLDIQFSIVLCARYQSNPKESHLIVVKRILKYLKGTPTLGLYYLKCSGFDLKGYSNSDYAGCNMDRKSTLVVYQNFLKEFWSTAVSFDPFPSIDEPEKRPSRNFSSSFLSQTGALSKKRIKPKSKIPPTETKESPPNPTKGSEQSHLISSCTVPNSQDLERNVQLASTGFPSILHEGSCNSQPLPESTVKPPKDSGGNNQPLDRDLTFMTYNEGMTKTPLRPKGDQNDKLVEAFMSSLDRSSTTISDLYKGLNDTFEIKSMMTEMYATFQGCSFLAPSGSVTLTLALTDIQANVEDNATTTATKEPPSHTKGETKKLRLAITISSIPSTVIPPTQPITSIIIHPKSSQATLMIDKGKVIATESDDDPSKKLVKASSIAYPDPDEPVRVKFIENSLSN</sequence>
<evidence type="ECO:0000256" key="1">
    <source>
        <dbReference type="SAM" id="MobiDB-lite"/>
    </source>
</evidence>
<evidence type="ECO:0000313" key="3">
    <source>
        <dbReference type="EMBL" id="GEU92875.1"/>
    </source>
</evidence>
<dbReference type="InterPro" id="IPR036397">
    <property type="entry name" value="RNaseH_sf"/>
</dbReference>